<comment type="caution">
    <text evidence="2">The sequence shown here is derived from an EMBL/GenBank/DDBJ whole genome shotgun (WGS) entry which is preliminary data.</text>
</comment>
<dbReference type="AlphaFoldDB" id="A0A7C9J3H6"/>
<name>A0A7C9J3H6_9ACTN</name>
<evidence type="ECO:0000313" key="2">
    <source>
        <dbReference type="EMBL" id="NAS23687.1"/>
    </source>
</evidence>
<keyword evidence="1" id="KW-0472">Membrane</keyword>
<sequence>MTSWALVEAAVARRDAPYTSVVWTARLGYLSLPLLFLGGVGVFLAIGALVMGVRALREIADDHPRSINRGVVETAMVCAGVTLALGASAAAAAGLAIVAGGLA</sequence>
<evidence type="ECO:0000256" key="1">
    <source>
        <dbReference type="SAM" id="Phobius"/>
    </source>
</evidence>
<proteinExistence type="predicted"/>
<evidence type="ECO:0000313" key="3">
    <source>
        <dbReference type="Proteomes" id="UP000479526"/>
    </source>
</evidence>
<dbReference type="Proteomes" id="UP000479526">
    <property type="component" value="Unassembled WGS sequence"/>
</dbReference>
<organism evidence="2 3">
    <name type="scientific">Herbidospora solisilvae</name>
    <dbReference type="NCBI Taxonomy" id="2696284"/>
    <lineage>
        <taxon>Bacteria</taxon>
        <taxon>Bacillati</taxon>
        <taxon>Actinomycetota</taxon>
        <taxon>Actinomycetes</taxon>
        <taxon>Streptosporangiales</taxon>
        <taxon>Streptosporangiaceae</taxon>
        <taxon>Herbidospora</taxon>
    </lineage>
</organism>
<dbReference type="RefSeq" id="WP_161480940.1">
    <property type="nucleotide sequence ID" value="NZ_WXEW01000005.1"/>
</dbReference>
<accession>A0A7C9J3H6</accession>
<feature type="transmembrane region" description="Helical" evidence="1">
    <location>
        <begin position="27"/>
        <end position="53"/>
    </location>
</feature>
<gene>
    <name evidence="2" type="ORF">GT755_18560</name>
</gene>
<keyword evidence="3" id="KW-1185">Reference proteome</keyword>
<dbReference type="EMBL" id="WXEW01000005">
    <property type="protein sequence ID" value="NAS23687.1"/>
    <property type="molecule type" value="Genomic_DNA"/>
</dbReference>
<keyword evidence="1" id="KW-0812">Transmembrane</keyword>
<feature type="transmembrane region" description="Helical" evidence="1">
    <location>
        <begin position="74"/>
        <end position="99"/>
    </location>
</feature>
<reference evidence="2 3" key="1">
    <citation type="submission" date="2020-01" db="EMBL/GenBank/DDBJ databases">
        <title>Herbidospora sp. NEAU-GS84 nov., a novel actinomycete isolated from soil.</title>
        <authorList>
            <person name="Han L."/>
        </authorList>
    </citation>
    <scope>NUCLEOTIDE SEQUENCE [LARGE SCALE GENOMIC DNA]</scope>
    <source>
        <strain evidence="2 3">NEAU-GS84</strain>
    </source>
</reference>
<keyword evidence="1" id="KW-1133">Transmembrane helix</keyword>
<protein>
    <submittedName>
        <fullName evidence="2">Uncharacterized protein</fullName>
    </submittedName>
</protein>